<reference evidence="1 2" key="1">
    <citation type="submission" date="2021-03" db="EMBL/GenBank/DDBJ databases">
        <title>Sequencing the genomes of 1000 actinobacteria strains.</title>
        <authorList>
            <person name="Klenk H.-P."/>
        </authorList>
    </citation>
    <scope>NUCLEOTIDE SEQUENCE [LARGE SCALE GENOMIC DNA]</scope>
    <source>
        <strain evidence="1 2">DSM 44580</strain>
    </source>
</reference>
<protein>
    <submittedName>
        <fullName evidence="1">Uncharacterized protein</fullName>
    </submittedName>
</protein>
<proteinExistence type="predicted"/>
<gene>
    <name evidence="1" type="ORF">JOF53_000872</name>
</gene>
<sequence length="105" mass="10959">MDREKVELTGAPAAMLATLYGKALDARDAESAVLRSAEFDRRTRAALAPGATVPHVRAHYPVAQRLLLRALFASPLKRAGRGLTCAFGQPVSGRTATAAGTACPG</sequence>
<dbReference type="EMBL" id="JAGIOO010000001">
    <property type="protein sequence ID" value="MBP2472000.1"/>
    <property type="molecule type" value="Genomic_DNA"/>
</dbReference>
<dbReference type="RefSeq" id="WP_086782078.1">
    <property type="nucleotide sequence ID" value="NZ_JAGIOO010000001.1"/>
</dbReference>
<dbReference type="Proteomes" id="UP001519363">
    <property type="component" value="Unassembled WGS sequence"/>
</dbReference>
<keyword evidence="2" id="KW-1185">Reference proteome</keyword>
<name>A0ABS5A8H3_9PSEU</name>
<organism evidence="1 2">
    <name type="scientific">Crossiella equi</name>
    <dbReference type="NCBI Taxonomy" id="130796"/>
    <lineage>
        <taxon>Bacteria</taxon>
        <taxon>Bacillati</taxon>
        <taxon>Actinomycetota</taxon>
        <taxon>Actinomycetes</taxon>
        <taxon>Pseudonocardiales</taxon>
        <taxon>Pseudonocardiaceae</taxon>
        <taxon>Crossiella</taxon>
    </lineage>
</organism>
<evidence type="ECO:0000313" key="1">
    <source>
        <dbReference type="EMBL" id="MBP2472000.1"/>
    </source>
</evidence>
<accession>A0ABS5A8H3</accession>
<comment type="caution">
    <text evidence="1">The sequence shown here is derived from an EMBL/GenBank/DDBJ whole genome shotgun (WGS) entry which is preliminary data.</text>
</comment>
<evidence type="ECO:0000313" key="2">
    <source>
        <dbReference type="Proteomes" id="UP001519363"/>
    </source>
</evidence>